<dbReference type="PANTHER" id="PTHR43280">
    <property type="entry name" value="ARAC-FAMILY TRANSCRIPTIONAL REGULATOR"/>
    <property type="match status" value="1"/>
</dbReference>
<evidence type="ECO:0000313" key="6">
    <source>
        <dbReference type="Proteomes" id="UP000261324"/>
    </source>
</evidence>
<feature type="domain" description="HTH araC/xylS-type" evidence="4">
    <location>
        <begin position="187"/>
        <end position="284"/>
    </location>
</feature>
<dbReference type="Proteomes" id="UP000261324">
    <property type="component" value="Unassembled WGS sequence"/>
</dbReference>
<dbReference type="SUPFAM" id="SSF51215">
    <property type="entry name" value="Regulatory protein AraC"/>
    <property type="match status" value="1"/>
</dbReference>
<evidence type="ECO:0000256" key="1">
    <source>
        <dbReference type="ARBA" id="ARBA00023015"/>
    </source>
</evidence>
<evidence type="ECO:0000313" key="5">
    <source>
        <dbReference type="EMBL" id="RGK84388.1"/>
    </source>
</evidence>
<dbReference type="InterPro" id="IPR003313">
    <property type="entry name" value="AraC-bd"/>
</dbReference>
<dbReference type="Pfam" id="PF12833">
    <property type="entry name" value="HTH_18"/>
    <property type="match status" value="1"/>
</dbReference>
<keyword evidence="1" id="KW-0805">Transcription regulation</keyword>
<protein>
    <submittedName>
        <fullName evidence="5">AraC family transcriptional regulator</fullName>
    </submittedName>
</protein>
<name>A0A3E4PWV0_9FIRM</name>
<dbReference type="Gene3D" id="1.10.10.60">
    <property type="entry name" value="Homeodomain-like"/>
    <property type="match status" value="2"/>
</dbReference>
<dbReference type="InterPro" id="IPR018062">
    <property type="entry name" value="HTH_AraC-typ_CS"/>
</dbReference>
<gene>
    <name evidence="5" type="ORF">DXC93_06920</name>
</gene>
<dbReference type="PROSITE" id="PS01124">
    <property type="entry name" value="HTH_ARAC_FAMILY_2"/>
    <property type="match status" value="1"/>
</dbReference>
<dbReference type="SMART" id="SM00342">
    <property type="entry name" value="HTH_ARAC"/>
    <property type="match status" value="1"/>
</dbReference>
<evidence type="ECO:0000256" key="2">
    <source>
        <dbReference type="ARBA" id="ARBA00023125"/>
    </source>
</evidence>
<dbReference type="SUPFAM" id="SSF46689">
    <property type="entry name" value="Homeodomain-like"/>
    <property type="match status" value="2"/>
</dbReference>
<keyword evidence="2" id="KW-0238">DNA-binding</keyword>
<dbReference type="InterPro" id="IPR018060">
    <property type="entry name" value="HTH_AraC"/>
</dbReference>
<dbReference type="InterPro" id="IPR009057">
    <property type="entry name" value="Homeodomain-like_sf"/>
</dbReference>
<dbReference type="Gene3D" id="2.60.120.10">
    <property type="entry name" value="Jelly Rolls"/>
    <property type="match status" value="1"/>
</dbReference>
<sequence length="290" mass="33619">MITLNRKTPKEKYNLDLNIRYVKCMHHSGYLNDDFHMNKHDFYEINFCKSSDILFTLGKDTLYLTNGDILIIPPNTNHHFTSSEMVSNYFDIYTLWISNDYFEILLNKLDEINHINFSFQFPSILHTADSALEFGIDFPSLYRISDTYGTLSEAYLCGAVLCLLVKIASFATSCTKAITELQPELINEIIAYIDEHFTDNISLEDLSIKYHISKSCLNSLFQKKLRISCYQYIRKKRLAESVRLIRAGIPFKQVASQVGFNDYSSFYRAFKNTYKISPAECLAQKNEVKP</sequence>
<dbReference type="InterPro" id="IPR037923">
    <property type="entry name" value="HTH-like"/>
</dbReference>
<dbReference type="RefSeq" id="WP_117659585.1">
    <property type="nucleotide sequence ID" value="NZ_QSRA01000007.1"/>
</dbReference>
<reference evidence="5 6" key="1">
    <citation type="submission" date="2018-08" db="EMBL/GenBank/DDBJ databases">
        <title>A genome reference for cultivated species of the human gut microbiota.</title>
        <authorList>
            <person name="Zou Y."/>
            <person name="Xue W."/>
            <person name="Luo G."/>
        </authorList>
    </citation>
    <scope>NUCLEOTIDE SEQUENCE [LARGE SCALE GENOMIC DNA]</scope>
    <source>
        <strain evidence="5 6">TF09-3</strain>
    </source>
</reference>
<proteinExistence type="predicted"/>
<dbReference type="InterPro" id="IPR014710">
    <property type="entry name" value="RmlC-like_jellyroll"/>
</dbReference>
<evidence type="ECO:0000256" key="3">
    <source>
        <dbReference type="ARBA" id="ARBA00023163"/>
    </source>
</evidence>
<dbReference type="PANTHER" id="PTHR43280:SF2">
    <property type="entry name" value="HTH-TYPE TRANSCRIPTIONAL REGULATOR EXSA"/>
    <property type="match status" value="1"/>
</dbReference>
<dbReference type="GO" id="GO:0043565">
    <property type="term" value="F:sequence-specific DNA binding"/>
    <property type="evidence" value="ECO:0007669"/>
    <property type="project" value="InterPro"/>
</dbReference>
<dbReference type="GO" id="GO:0003700">
    <property type="term" value="F:DNA-binding transcription factor activity"/>
    <property type="evidence" value="ECO:0007669"/>
    <property type="project" value="InterPro"/>
</dbReference>
<dbReference type="Pfam" id="PF02311">
    <property type="entry name" value="AraC_binding"/>
    <property type="match status" value="1"/>
</dbReference>
<dbReference type="PROSITE" id="PS00041">
    <property type="entry name" value="HTH_ARAC_FAMILY_1"/>
    <property type="match status" value="1"/>
</dbReference>
<keyword evidence="3" id="KW-0804">Transcription</keyword>
<comment type="caution">
    <text evidence="5">The sequence shown here is derived from an EMBL/GenBank/DDBJ whole genome shotgun (WGS) entry which is preliminary data.</text>
</comment>
<organism evidence="5 6">
    <name type="scientific">Dorea formicigenerans</name>
    <dbReference type="NCBI Taxonomy" id="39486"/>
    <lineage>
        <taxon>Bacteria</taxon>
        <taxon>Bacillati</taxon>
        <taxon>Bacillota</taxon>
        <taxon>Clostridia</taxon>
        <taxon>Lachnospirales</taxon>
        <taxon>Lachnospiraceae</taxon>
        <taxon>Dorea</taxon>
    </lineage>
</organism>
<dbReference type="EMBL" id="QSRA01000007">
    <property type="protein sequence ID" value="RGK84388.1"/>
    <property type="molecule type" value="Genomic_DNA"/>
</dbReference>
<accession>A0A3E4PWV0</accession>
<dbReference type="AlphaFoldDB" id="A0A3E4PWV0"/>
<evidence type="ECO:0000259" key="4">
    <source>
        <dbReference type="PROSITE" id="PS01124"/>
    </source>
</evidence>